<evidence type="ECO:0000313" key="4">
    <source>
        <dbReference type="Proteomes" id="UP000749040"/>
    </source>
</evidence>
<dbReference type="PANTHER" id="PTHR43767">
    <property type="entry name" value="LONG-CHAIN-FATTY-ACID--COA LIGASE"/>
    <property type="match status" value="1"/>
</dbReference>
<keyword evidence="4" id="KW-1185">Reference proteome</keyword>
<dbReference type="Gene3D" id="3.40.50.12780">
    <property type="entry name" value="N-terminal domain of ligase-like"/>
    <property type="match status" value="1"/>
</dbReference>
<dbReference type="PANTHER" id="PTHR43767:SF1">
    <property type="entry name" value="NONRIBOSOMAL PEPTIDE SYNTHASE PES1 (EUROFUNG)-RELATED"/>
    <property type="match status" value="1"/>
</dbReference>
<name>A0ABS2TM21_9ACTN</name>
<dbReference type="InterPro" id="IPR045851">
    <property type="entry name" value="AMP-bd_C_sf"/>
</dbReference>
<dbReference type="SUPFAM" id="SSF56801">
    <property type="entry name" value="Acetyl-CoA synthetase-like"/>
    <property type="match status" value="1"/>
</dbReference>
<feature type="domain" description="AMP-dependent synthetase/ligase" evidence="1">
    <location>
        <begin position="41"/>
        <end position="433"/>
    </location>
</feature>
<accession>A0ABS2TM21</accession>
<reference evidence="3 4" key="1">
    <citation type="submission" date="2021-01" db="EMBL/GenBank/DDBJ databases">
        <title>Streptomyces acididurans sp. nov., isolated from a peat swamp forest soil.</title>
        <authorList>
            <person name="Chantavorakit T."/>
            <person name="Duangmal K."/>
        </authorList>
    </citation>
    <scope>NUCLEOTIDE SEQUENCE [LARGE SCALE GENOMIC DNA]</scope>
    <source>
        <strain evidence="3 4">KK5PA1</strain>
    </source>
</reference>
<evidence type="ECO:0000313" key="3">
    <source>
        <dbReference type="EMBL" id="MBM9504384.1"/>
    </source>
</evidence>
<dbReference type="InterPro" id="IPR025110">
    <property type="entry name" value="AMP-bd_C"/>
</dbReference>
<dbReference type="Gene3D" id="3.30.300.30">
    <property type="match status" value="1"/>
</dbReference>
<dbReference type="Proteomes" id="UP000749040">
    <property type="component" value="Unassembled WGS sequence"/>
</dbReference>
<dbReference type="InterPro" id="IPR000873">
    <property type="entry name" value="AMP-dep_synth/lig_dom"/>
</dbReference>
<protein>
    <submittedName>
        <fullName evidence="3">Acyl-CoA synthetase</fullName>
    </submittedName>
</protein>
<dbReference type="InterPro" id="IPR042099">
    <property type="entry name" value="ANL_N_sf"/>
</dbReference>
<dbReference type="RefSeq" id="WP_205356230.1">
    <property type="nucleotide sequence ID" value="NZ_JADKYB010000003.1"/>
</dbReference>
<dbReference type="InterPro" id="IPR050237">
    <property type="entry name" value="ATP-dep_AMP-bd_enzyme"/>
</dbReference>
<organism evidence="3 4">
    <name type="scientific">Actinacidiphila acididurans</name>
    <dbReference type="NCBI Taxonomy" id="2784346"/>
    <lineage>
        <taxon>Bacteria</taxon>
        <taxon>Bacillati</taxon>
        <taxon>Actinomycetota</taxon>
        <taxon>Actinomycetes</taxon>
        <taxon>Kitasatosporales</taxon>
        <taxon>Streptomycetaceae</taxon>
        <taxon>Actinacidiphila</taxon>
    </lineage>
</organism>
<sequence>MTATADSGWPAYSGPGDLAAIEAVPLSDRRLPDTTYDLLVRAATTWPERRALRVLPDAERWEDPADAGFAELLADVHRVANVLRAYGVGRGDAVTVLSPNCADLVPVVLGAQLAGVVAPVNPALTVDHVQDLLTRSGSRVAVVAGPELDRKAWETGLELARRGVLRVLLVVRPTAAIGAGPALPAGSAAMRTDRVRYLREAMADVPADRFEGTAPTADDIASLFPTGGTMGTPKLAAHLHSNEVTDAWMIAADEELDEDAAVFAGLPLFHVNALVVTLLAPMFRGRTVVWAGPRGYREPALYAHFWQIVEHYGLCAMSAVPTVYAVLAACPVDADISTLRFAMVGASPLPAAVREAFETHTGVPLVEGYGLTEATCASARGFARHPRAGAVGRRLPYQRIKVVRIEEDGSRTDLPPGRVGNVVIAGPTVFPGYVTGRDAGGFVLDPMGRLVDGWLDTGDLGRLDPDGFLHLTGRAKDLIIRGGHNIDPQVIEDALLSHPEVTAVGAVGRPDEHAGEVPVAFVTLAPGATAGTEELTRWAADHVTEAAAVPKQVTVLQALPVTDVGKPYKLELRRLAALARFTAELRDVPGVRAVDAEIVDGAVLTSVTVDGAQAEAKAGEVLARFAVAYRIQVAR</sequence>
<proteinExistence type="predicted"/>
<feature type="domain" description="AMP-binding enzyme C-terminal" evidence="2">
    <location>
        <begin position="491"/>
        <end position="566"/>
    </location>
</feature>
<dbReference type="Pfam" id="PF00501">
    <property type="entry name" value="AMP-binding"/>
    <property type="match status" value="1"/>
</dbReference>
<dbReference type="NCBIfam" id="NF005714">
    <property type="entry name" value="PRK07529.1"/>
    <property type="match status" value="1"/>
</dbReference>
<evidence type="ECO:0000259" key="2">
    <source>
        <dbReference type="Pfam" id="PF13193"/>
    </source>
</evidence>
<comment type="caution">
    <text evidence="3">The sequence shown here is derived from an EMBL/GenBank/DDBJ whole genome shotgun (WGS) entry which is preliminary data.</text>
</comment>
<evidence type="ECO:0000259" key="1">
    <source>
        <dbReference type="Pfam" id="PF00501"/>
    </source>
</evidence>
<gene>
    <name evidence="3" type="ORF">ITX44_07520</name>
</gene>
<dbReference type="EMBL" id="JADKYB010000003">
    <property type="protein sequence ID" value="MBM9504384.1"/>
    <property type="molecule type" value="Genomic_DNA"/>
</dbReference>
<dbReference type="Pfam" id="PF13193">
    <property type="entry name" value="AMP-binding_C"/>
    <property type="match status" value="1"/>
</dbReference>